<gene>
    <name evidence="1" type="ORF">NDU88_007567</name>
</gene>
<evidence type="ECO:0000313" key="1">
    <source>
        <dbReference type="EMBL" id="KAJ1129196.1"/>
    </source>
</evidence>
<comment type="caution">
    <text evidence="1">The sequence shown here is derived from an EMBL/GenBank/DDBJ whole genome shotgun (WGS) entry which is preliminary data.</text>
</comment>
<keyword evidence="2" id="KW-1185">Reference proteome</keyword>
<dbReference type="CDD" id="cd09275">
    <property type="entry name" value="RNase_HI_RT_DIRS1"/>
    <property type="match status" value="1"/>
</dbReference>
<evidence type="ECO:0000313" key="2">
    <source>
        <dbReference type="Proteomes" id="UP001066276"/>
    </source>
</evidence>
<reference evidence="1" key="1">
    <citation type="journal article" date="2022" name="bioRxiv">
        <title>Sequencing and chromosome-scale assembly of the giantPleurodeles waltlgenome.</title>
        <authorList>
            <person name="Brown T."/>
            <person name="Elewa A."/>
            <person name="Iarovenko S."/>
            <person name="Subramanian E."/>
            <person name="Araus A.J."/>
            <person name="Petzold A."/>
            <person name="Susuki M."/>
            <person name="Suzuki K.-i.T."/>
            <person name="Hayashi T."/>
            <person name="Toyoda A."/>
            <person name="Oliveira C."/>
            <person name="Osipova E."/>
            <person name="Leigh N.D."/>
            <person name="Simon A."/>
            <person name="Yun M.H."/>
        </authorList>
    </citation>
    <scope>NUCLEOTIDE SEQUENCE</scope>
    <source>
        <strain evidence="1">20211129_DDA</strain>
        <tissue evidence="1">Liver</tissue>
    </source>
</reference>
<dbReference type="Proteomes" id="UP001066276">
    <property type="component" value="Chromosome 7"/>
</dbReference>
<proteinExistence type="predicted"/>
<dbReference type="InterPro" id="IPR052055">
    <property type="entry name" value="Hepadnavirus_pol/RT"/>
</dbReference>
<name>A0AAV7PM25_PLEWA</name>
<accession>A0AAV7PM25</accession>
<protein>
    <submittedName>
        <fullName evidence="1">Uncharacterized protein</fullName>
    </submittedName>
</protein>
<sequence>MTSNLREFQGVWYALQFFAAPLQGHLVVVRVDNRVAMSYINFQFGTRYPSLNLLVRHIVSWTESHLLGLQGVHIRGVLNHQADLLSLVFPSSLESFLAPSVFSQIFSRWGVPAVDLFATSLNAKLPLYFTRFLSPGALETDALSNPWPLGLLHAFTPVSLIQQFLSCLLWEVAEVVGP</sequence>
<dbReference type="AlphaFoldDB" id="A0AAV7PM25"/>
<organism evidence="1 2">
    <name type="scientific">Pleurodeles waltl</name>
    <name type="common">Iberian ribbed newt</name>
    <dbReference type="NCBI Taxonomy" id="8319"/>
    <lineage>
        <taxon>Eukaryota</taxon>
        <taxon>Metazoa</taxon>
        <taxon>Chordata</taxon>
        <taxon>Craniata</taxon>
        <taxon>Vertebrata</taxon>
        <taxon>Euteleostomi</taxon>
        <taxon>Amphibia</taxon>
        <taxon>Batrachia</taxon>
        <taxon>Caudata</taxon>
        <taxon>Salamandroidea</taxon>
        <taxon>Salamandridae</taxon>
        <taxon>Pleurodelinae</taxon>
        <taxon>Pleurodeles</taxon>
    </lineage>
</organism>
<dbReference type="PANTHER" id="PTHR33050:SF7">
    <property type="entry name" value="RIBONUCLEASE H"/>
    <property type="match status" value="1"/>
</dbReference>
<dbReference type="PANTHER" id="PTHR33050">
    <property type="entry name" value="REVERSE TRANSCRIPTASE DOMAIN-CONTAINING PROTEIN"/>
    <property type="match status" value="1"/>
</dbReference>
<dbReference type="EMBL" id="JANPWB010000011">
    <property type="protein sequence ID" value="KAJ1129196.1"/>
    <property type="molecule type" value="Genomic_DNA"/>
</dbReference>